<reference evidence="3 4" key="1">
    <citation type="submission" date="2016-07" db="EMBL/GenBank/DDBJ databases">
        <title>Genome and transcriptome analysis of iron-reducing fermentative bacteria Anoxybacter fermentans.</title>
        <authorList>
            <person name="Zeng X."/>
            <person name="Shao Z."/>
        </authorList>
    </citation>
    <scope>NUCLEOTIDE SEQUENCE [LARGE SCALE GENOMIC DNA]</scope>
    <source>
        <strain evidence="3 4">DY22613</strain>
    </source>
</reference>
<dbReference type="Proteomes" id="UP000267250">
    <property type="component" value="Chromosome"/>
</dbReference>
<evidence type="ECO:0000259" key="2">
    <source>
        <dbReference type="Pfam" id="PF01939"/>
    </source>
</evidence>
<dbReference type="InterPro" id="IPR002793">
    <property type="entry name" value="Endonuclease_NucS"/>
</dbReference>
<dbReference type="KEGG" id="aft:BBF96_13040"/>
<dbReference type="EMBL" id="CP016379">
    <property type="protein sequence ID" value="AZR74242.1"/>
    <property type="molecule type" value="Genomic_DNA"/>
</dbReference>
<evidence type="ECO:0000256" key="1">
    <source>
        <dbReference type="ARBA" id="ARBA00023125"/>
    </source>
</evidence>
<dbReference type="AlphaFoldDB" id="A0A3Q9HS14"/>
<dbReference type="InterPro" id="IPR048301">
    <property type="entry name" value="NucS_C"/>
</dbReference>
<dbReference type="PANTHER" id="PTHR38814">
    <property type="entry name" value="ENDONUCLEASE NUCS"/>
    <property type="match status" value="1"/>
</dbReference>
<gene>
    <name evidence="3" type="ORF">BBF96_13040</name>
</gene>
<dbReference type="PANTHER" id="PTHR38814:SF1">
    <property type="entry name" value="ENDONUCLEASE NUCS"/>
    <property type="match status" value="1"/>
</dbReference>
<dbReference type="RefSeq" id="WP_164731068.1">
    <property type="nucleotide sequence ID" value="NZ_CP016379.1"/>
</dbReference>
<dbReference type="Gene3D" id="3.40.1350.10">
    <property type="match status" value="1"/>
</dbReference>
<keyword evidence="4" id="KW-1185">Reference proteome</keyword>
<dbReference type="GO" id="GO:0003677">
    <property type="term" value="F:DNA binding"/>
    <property type="evidence" value="ECO:0007669"/>
    <property type="project" value="UniProtKB-KW"/>
</dbReference>
<evidence type="ECO:0000313" key="4">
    <source>
        <dbReference type="Proteomes" id="UP000267250"/>
    </source>
</evidence>
<protein>
    <recommendedName>
        <fullName evidence="2">Endonuclease NucS C-terminal domain-containing protein</fullName>
    </recommendedName>
</protein>
<proteinExistence type="predicted"/>
<dbReference type="InterPro" id="IPR011856">
    <property type="entry name" value="tRNA_endonuc-like_dom_sf"/>
</dbReference>
<keyword evidence="1" id="KW-0238">DNA-binding</keyword>
<evidence type="ECO:0000313" key="3">
    <source>
        <dbReference type="EMBL" id="AZR74242.1"/>
    </source>
</evidence>
<feature type="domain" description="Endonuclease NucS C-terminal" evidence="2">
    <location>
        <begin position="3"/>
        <end position="106"/>
    </location>
</feature>
<accession>A0A3Q9HS14</accession>
<dbReference type="Pfam" id="PF01939">
    <property type="entry name" value="NucS_C"/>
    <property type="match status" value="1"/>
</dbReference>
<sequence length="323" mass="38802">MLEEDLKRIVCLHPEIIEDGLKVEQEEYPIKADRTTYRCDLKCKDKNDKTVFIELKLNAGKNVVYQIAKYKTFLKESGRYMVVAFEFDDETEKVLKVLGFETRKINLMEVEKLLNKERNNPKLYQRKSNLIKNVNIKTMELTHSLYSNEEKEIVKFFMNTLKQIVEENMELTMGFEVEDLDIRKKDEYRLLLKSSEFPSDRLVVYNRARKREEIHLMFVPDFSFNTGSTDKKKHFEEFIIERKEIIEEIFDLPLFKARQKNKLDNRLEITCQAWKGFSRVYVRDLMNWNHPDFIEMVSRSLFDFIESIVPIVRDFYNTYNLKS</sequence>
<dbReference type="GO" id="GO:0004519">
    <property type="term" value="F:endonuclease activity"/>
    <property type="evidence" value="ECO:0007669"/>
    <property type="project" value="InterPro"/>
</dbReference>
<name>A0A3Q9HS14_9FIRM</name>
<organism evidence="3 4">
    <name type="scientific">Anoxybacter fermentans</name>
    <dbReference type="NCBI Taxonomy" id="1323375"/>
    <lineage>
        <taxon>Bacteria</taxon>
        <taxon>Bacillati</taxon>
        <taxon>Bacillota</taxon>
        <taxon>Clostridia</taxon>
        <taxon>Halanaerobiales</taxon>
        <taxon>Anoxybacter</taxon>
    </lineage>
</organism>